<dbReference type="PANTHER" id="PTHR33398:SF1">
    <property type="entry name" value="SMALL RIBOSOMAL SUBUNIT PROTEIN BS20C"/>
    <property type="match status" value="1"/>
</dbReference>
<keyword evidence="2" id="KW-0699">rRNA-binding</keyword>
<dbReference type="SUPFAM" id="SSF46992">
    <property type="entry name" value="Ribosomal protein S20"/>
    <property type="match status" value="1"/>
</dbReference>
<dbReference type="Pfam" id="PF01649">
    <property type="entry name" value="Ribosomal_S20p"/>
    <property type="match status" value="1"/>
</dbReference>
<dbReference type="PANTHER" id="PTHR33398">
    <property type="entry name" value="30S RIBOSOMAL PROTEIN S20"/>
    <property type="match status" value="1"/>
</dbReference>
<keyword evidence="5" id="KW-0687">Ribonucleoprotein</keyword>
<dbReference type="HAMAP" id="MF_00500">
    <property type="entry name" value="Ribosomal_bS20"/>
    <property type="match status" value="1"/>
</dbReference>
<keyword evidence="3" id="KW-0694">RNA-binding</keyword>
<reference evidence="6" key="1">
    <citation type="journal article" date="2016" name="BMC Biol.">
        <title>Parallel evolution of highly conserved plastid genome architecture in red seaweeds and seed plants.</title>
        <authorList>
            <person name="Lee J."/>
            <person name="Cho C.H."/>
            <person name="Park S.I."/>
            <person name="Choi J.W."/>
            <person name="Song H.S."/>
            <person name="West J.A."/>
            <person name="Bhattacharya D."/>
            <person name="Yoon H.S."/>
        </authorList>
    </citation>
    <scope>NUCLEOTIDE SEQUENCE</scope>
</reference>
<evidence type="ECO:0000256" key="4">
    <source>
        <dbReference type="ARBA" id="ARBA00022980"/>
    </source>
</evidence>
<dbReference type="GeneID" id="29072254"/>
<evidence type="ECO:0000256" key="2">
    <source>
        <dbReference type="ARBA" id="ARBA00022730"/>
    </source>
</evidence>
<keyword evidence="4 6" id="KW-0689">Ribosomal protein</keyword>
<dbReference type="InterPro" id="IPR002583">
    <property type="entry name" value="Ribosomal_bS20"/>
</dbReference>
<gene>
    <name evidence="6" type="primary">rps20</name>
    <name evidence="6" type="ORF">Schiz_036</name>
</gene>
<dbReference type="InterPro" id="IPR036510">
    <property type="entry name" value="Ribosomal_bS20_sf"/>
</dbReference>
<dbReference type="GO" id="GO:0015935">
    <property type="term" value="C:small ribosomal subunit"/>
    <property type="evidence" value="ECO:0007669"/>
    <property type="project" value="TreeGrafter"/>
</dbReference>
<dbReference type="GO" id="GO:0003735">
    <property type="term" value="F:structural constituent of ribosome"/>
    <property type="evidence" value="ECO:0007669"/>
    <property type="project" value="InterPro"/>
</dbReference>
<comment type="similarity">
    <text evidence="1">Belongs to the bacterial ribosomal protein bS20 family.</text>
</comment>
<dbReference type="EMBL" id="KX284712">
    <property type="protein sequence ID" value="AOM64919.1"/>
    <property type="molecule type" value="Genomic_DNA"/>
</dbReference>
<evidence type="ECO:0000256" key="1">
    <source>
        <dbReference type="ARBA" id="ARBA00007634"/>
    </source>
</evidence>
<dbReference type="GO" id="GO:0070181">
    <property type="term" value="F:small ribosomal subunit rRNA binding"/>
    <property type="evidence" value="ECO:0007669"/>
    <property type="project" value="TreeGrafter"/>
</dbReference>
<keyword evidence="6" id="KW-0934">Plastid</keyword>
<evidence type="ECO:0000313" key="6">
    <source>
        <dbReference type="EMBL" id="AOM64919.1"/>
    </source>
</evidence>
<protein>
    <submittedName>
        <fullName evidence="6">Ribosomal protein S20</fullName>
    </submittedName>
</protein>
<evidence type="ECO:0000256" key="5">
    <source>
        <dbReference type="ARBA" id="ARBA00023274"/>
    </source>
</evidence>
<evidence type="ECO:0000256" key="3">
    <source>
        <dbReference type="ARBA" id="ARBA00022884"/>
    </source>
</evidence>
<dbReference type="Gene3D" id="1.20.58.110">
    <property type="entry name" value="Ribosomal protein S20"/>
    <property type="match status" value="1"/>
</dbReference>
<sequence length="93" mass="10696">MSKNLSAVKKTRIAARNRFSNKVYKSNIKTLTKKYLNCLKNLESNNQDKQLEYLSAVYSKIDKAVKKGILHKNNGARKKSMLTKMMKKNTNIS</sequence>
<organism evidence="6">
    <name type="scientific">Schizymenia dubyi</name>
    <dbReference type="NCBI Taxonomy" id="38368"/>
    <lineage>
        <taxon>Eukaryota</taxon>
        <taxon>Rhodophyta</taxon>
        <taxon>Florideophyceae</taxon>
        <taxon>Rhodymeniophycidae</taxon>
        <taxon>Nemastomatales</taxon>
        <taxon>Schizymeniaceae</taxon>
        <taxon>Schizymenia</taxon>
    </lineage>
</organism>
<name>A0A1C9C983_9FLOR</name>
<dbReference type="AlphaFoldDB" id="A0A1C9C983"/>
<dbReference type="NCBIfam" id="TIGR00029">
    <property type="entry name" value="S20"/>
    <property type="match status" value="1"/>
</dbReference>
<geneLocation type="plastid" evidence="6"/>
<accession>A0A1C9C983</accession>
<dbReference type="GO" id="GO:0006412">
    <property type="term" value="P:translation"/>
    <property type="evidence" value="ECO:0007669"/>
    <property type="project" value="InterPro"/>
</dbReference>
<dbReference type="RefSeq" id="YP_009295984.1">
    <property type="nucleotide sequence ID" value="NC_031169.1"/>
</dbReference>
<proteinExistence type="inferred from homology"/>